<evidence type="ECO:0000313" key="4">
    <source>
        <dbReference type="EMBL" id="EHO39877.1"/>
    </source>
</evidence>
<dbReference type="Pfam" id="PF13174">
    <property type="entry name" value="TPR_6"/>
    <property type="match status" value="3"/>
</dbReference>
<feature type="chain" id="PRO_5003558197" evidence="3">
    <location>
        <begin position="20"/>
        <end position="1558"/>
    </location>
</feature>
<evidence type="ECO:0000256" key="2">
    <source>
        <dbReference type="SAM" id="Coils"/>
    </source>
</evidence>
<dbReference type="InterPro" id="IPR019734">
    <property type="entry name" value="TPR_rpt"/>
</dbReference>
<dbReference type="InterPro" id="IPR011990">
    <property type="entry name" value="TPR-like_helical_dom_sf"/>
</dbReference>
<accession>H1XNT7</accession>
<keyword evidence="1" id="KW-0802">TPR repeat</keyword>
<dbReference type="Gene3D" id="1.25.40.10">
    <property type="entry name" value="Tetratricopeptide repeat domain"/>
    <property type="match status" value="6"/>
</dbReference>
<feature type="repeat" description="TPR" evidence="1">
    <location>
        <begin position="337"/>
        <end position="370"/>
    </location>
</feature>
<dbReference type="STRING" id="880073.Cabys_3024"/>
<dbReference type="EMBL" id="CM001402">
    <property type="protein sequence ID" value="EHO39877.1"/>
    <property type="molecule type" value="Genomic_DNA"/>
</dbReference>
<dbReference type="Gene3D" id="2.60.120.260">
    <property type="entry name" value="Galactose-binding domain-like"/>
    <property type="match status" value="1"/>
</dbReference>
<sequence precursor="true">MKVKYFFLLICLVVSPLWAQQEQFSPVDTLFNKMTLEDLIKIKKYFESKAQELQNQGEDYLSEGIEWGENFLKEEGRKVRNRDVVYIRLAEYYIEDAERAYEKEVDEYDKKLDEYERQLALFDQGKIEKEPTAPEFPSVDYTKAIELYDRLLKEFPTSKYADAALYTKAWLLERMGRGEESRKVYREVVEKYPESPFAPEAYMRLAEYYFAPREDKKDEQQIVIELQKAIQLYKNVLRYKKSKRYDEALYKLGWSYYKLASRDPKYYNDAILYFIAVADDIVKARKYDPNGEISNPEVFHEAVQYIGISLTDENYVKNGVERAAELLQKIGDREYGPEIFKAMGETYERIDEGEKAIVAYTKLLEMYPYYENAPEIQQHIVDVLYQMGKDEEAYQARLELFEKYNPQSEWYQKLENSDNLNKVQYLNKAYKLSESALRTNLVIDLQKAEEKFASGEDATPLYEQFAKHCETYLTYFPADSNAYEVNWSYAYMLDTRLNRFKDAFEEYIKVSNDYLETEHQHQAALNAVFVADTLVEMRFGRNDTTQFNLANPQELIPEELSPEESMLIEAYNNYLRLFPYGDYAPNFLAAAGGIFYNHKMFAEAKVYFQTLVKRFPNAAERSLALRSIMDSYFALGRFKDSEAIARRILAEENLPEEQKEFALKRMGQAIFKNAEYYEQQGDFFNAGMEFLRVYQEAPADPKLVEAALFNSGLNFQKAKDWVRSNESFNILATEYPDSKYAIPALENMAKNFVEMENYVDAAKTYERIYNTYTDTPNAEPALYNASVYYQKGESWEDAIRVNDMYITRFPNLPYATDLFFQNASLYLKLNNLAEANRIYQEFANKFPDDPRTVTAFYERGKYYYENGMPEQAKVELNKAIQKSEALQRAGKDANAYIAAEAVNLMAEILHQDFLSIELKQPPQNIQANLNKLKALMKELNETYRKVIAYASPRSFEATFNIAKTFEEFADKYISQEIDPNLNADQKFVAQLKINEQGYQLYDRAVEEYKNVIQVIPALAEKLGIDLTQPEEEVTAQADTASNVMVTRVAEIDSARQLAIKWHEKAKSKISQLLFKEAEITASSLYHTLEIKAPFQRPLEIILFKVQLFDKAAKPAVQKSIQAHLRNIQESEELGLSNKYVEESKRQILLISNVLAEQYEALAHYAIDNYKTEIEKLIDLIEKDYGEVNEFGEDYYAVDNNANQMIDFSNELSQSSIKSYQKTLELALQYNIQNDLIKTTKNNMIRLAVEITDRMGKEADEAKEKVDYYQVKFDSTQNYNYDDAAGFFENYLVQFTNYSKDILDLAYEMKKTYDIKNIWVNKLIFKLIKLDPLAYSEEVEKERIVIQTDSTWVYSTVYYPEQWNQVDFDDSDWLKPEVLVSYDNQFADLGVNPDAIWTRFQTLDTLSFSAQDSAFFSDSTNIAGGELDTLVFFRKAFYLDGKPVAGNIYVTADDDFRIYLNGEYLLDDEKNDYSVLDTLDFFTFEFYLKQGKNVLAIDVEDKDMTRGGVKLYAYIENLPADILKAAEAKATEKRIVVDPAILKRINTLHKNRIALKGEF</sequence>
<dbReference type="InParanoid" id="H1XNT7"/>
<feature type="signal peptide" evidence="3">
    <location>
        <begin position="1"/>
        <end position="19"/>
    </location>
</feature>
<name>H1XNT7_CALAY</name>
<reference evidence="4 5" key="1">
    <citation type="submission" date="2011-09" db="EMBL/GenBank/DDBJ databases">
        <title>The permanent draft genome of Caldithrix abyssi DSM 13497.</title>
        <authorList>
            <consortium name="US DOE Joint Genome Institute (JGI-PGF)"/>
            <person name="Lucas S."/>
            <person name="Han J."/>
            <person name="Lapidus A."/>
            <person name="Bruce D."/>
            <person name="Goodwin L."/>
            <person name="Pitluck S."/>
            <person name="Peters L."/>
            <person name="Kyrpides N."/>
            <person name="Mavromatis K."/>
            <person name="Ivanova N."/>
            <person name="Mikhailova N."/>
            <person name="Chertkov O."/>
            <person name="Detter J.C."/>
            <person name="Tapia R."/>
            <person name="Han C."/>
            <person name="Land M."/>
            <person name="Hauser L."/>
            <person name="Markowitz V."/>
            <person name="Cheng J.-F."/>
            <person name="Hugenholtz P."/>
            <person name="Woyke T."/>
            <person name="Wu D."/>
            <person name="Spring S."/>
            <person name="Brambilla E."/>
            <person name="Klenk H.-P."/>
            <person name="Eisen J.A."/>
        </authorList>
    </citation>
    <scope>NUCLEOTIDE SEQUENCE [LARGE SCALE GENOMIC DNA]</scope>
    <source>
        <strain evidence="4 5">DSM 13497</strain>
    </source>
</reference>
<dbReference type="SUPFAM" id="SSF48452">
    <property type="entry name" value="TPR-like"/>
    <property type="match status" value="5"/>
</dbReference>
<protein>
    <submittedName>
        <fullName evidence="4">Tetratricopeptide TPR_1 repeat-containing protein</fullName>
    </submittedName>
</protein>
<dbReference type="PANTHER" id="PTHR12558:SF13">
    <property type="entry name" value="CELL DIVISION CYCLE PROTEIN 27 HOMOLOG"/>
    <property type="match status" value="1"/>
</dbReference>
<evidence type="ECO:0000256" key="3">
    <source>
        <dbReference type="SAM" id="SignalP"/>
    </source>
</evidence>
<proteinExistence type="predicted"/>
<gene>
    <name evidence="4" type="ORF">Calab_0228</name>
</gene>
<dbReference type="PROSITE" id="PS50005">
    <property type="entry name" value="TPR"/>
    <property type="match status" value="1"/>
</dbReference>
<dbReference type="eggNOG" id="COG0457">
    <property type="taxonomic scope" value="Bacteria"/>
</dbReference>
<dbReference type="PANTHER" id="PTHR12558">
    <property type="entry name" value="CELL DIVISION CYCLE 16,23,27"/>
    <property type="match status" value="1"/>
</dbReference>
<keyword evidence="3" id="KW-0732">Signal</keyword>
<organism evidence="4 5">
    <name type="scientific">Caldithrix abyssi DSM 13497</name>
    <dbReference type="NCBI Taxonomy" id="880073"/>
    <lineage>
        <taxon>Bacteria</taxon>
        <taxon>Pseudomonadati</taxon>
        <taxon>Calditrichota</taxon>
        <taxon>Calditrichia</taxon>
        <taxon>Calditrichales</taxon>
        <taxon>Calditrichaceae</taxon>
        <taxon>Caldithrix</taxon>
    </lineage>
</organism>
<dbReference type="Proteomes" id="UP000004671">
    <property type="component" value="Chromosome"/>
</dbReference>
<dbReference type="HOGENOM" id="CLU_246042_0_0_0"/>
<evidence type="ECO:0000313" key="5">
    <source>
        <dbReference type="Proteomes" id="UP000004671"/>
    </source>
</evidence>
<keyword evidence="2" id="KW-0175">Coiled coil</keyword>
<dbReference type="OrthoDB" id="9806825at2"/>
<dbReference type="PaxDb" id="880073-Calab_0228"/>
<keyword evidence="5" id="KW-1185">Reference proteome</keyword>
<feature type="coiled-coil region" evidence="2">
    <location>
        <begin position="94"/>
        <end position="125"/>
    </location>
</feature>
<evidence type="ECO:0000256" key="1">
    <source>
        <dbReference type="PROSITE-ProRule" id="PRU00339"/>
    </source>
</evidence>
<dbReference type="SMART" id="SM00028">
    <property type="entry name" value="TPR"/>
    <property type="match status" value="5"/>
</dbReference>
<dbReference type="Pfam" id="PF13432">
    <property type="entry name" value="TPR_16"/>
    <property type="match status" value="1"/>
</dbReference>
<dbReference type="eggNOG" id="COG4105">
    <property type="taxonomic scope" value="Bacteria"/>
</dbReference>